<name>A0AC58U1S1_TOBAC</name>
<organism evidence="1 2">
    <name type="scientific">Nicotiana tabacum</name>
    <name type="common">Common tobacco</name>
    <dbReference type="NCBI Taxonomy" id="4097"/>
    <lineage>
        <taxon>Eukaryota</taxon>
        <taxon>Viridiplantae</taxon>
        <taxon>Streptophyta</taxon>
        <taxon>Embryophyta</taxon>
        <taxon>Tracheophyta</taxon>
        <taxon>Spermatophyta</taxon>
        <taxon>Magnoliopsida</taxon>
        <taxon>eudicotyledons</taxon>
        <taxon>Gunneridae</taxon>
        <taxon>Pentapetalae</taxon>
        <taxon>asterids</taxon>
        <taxon>lamiids</taxon>
        <taxon>Solanales</taxon>
        <taxon>Solanaceae</taxon>
        <taxon>Nicotianoideae</taxon>
        <taxon>Nicotianeae</taxon>
        <taxon>Nicotiana</taxon>
    </lineage>
</organism>
<proteinExistence type="predicted"/>
<sequence>MGHTIAVTTRSGRGIVASTSNPRKIVNDDVVMQEEDEPRNDENVNDEVRIYIDENVEETQDDKRSMNCEMIKMTHQVSAIVHSMAPNLEDPVAFTIPCTIGSGDFAKALCDLGASINLMPYSVFNTLGMGKPRPISMRLQMADRTIKSPLGIIDDVLVRVDKFILPANFVILDCEVDYEVPIILGRPLLATRRP</sequence>
<evidence type="ECO:0000313" key="2">
    <source>
        <dbReference type="RefSeq" id="XP_075103419.1"/>
    </source>
</evidence>
<reference evidence="1" key="1">
    <citation type="journal article" date="2014" name="Nat. Commun.">
        <title>The tobacco genome sequence and its comparison with those of tomato and potato.</title>
        <authorList>
            <person name="Sierro N."/>
            <person name="Battey J.N."/>
            <person name="Ouadi S."/>
            <person name="Bakaher N."/>
            <person name="Bovet L."/>
            <person name="Willig A."/>
            <person name="Goepfert S."/>
            <person name="Peitsch M.C."/>
            <person name="Ivanov N.V."/>
        </authorList>
    </citation>
    <scope>NUCLEOTIDE SEQUENCE [LARGE SCALE GENOMIC DNA]</scope>
</reference>
<evidence type="ECO:0000313" key="1">
    <source>
        <dbReference type="Proteomes" id="UP000790787"/>
    </source>
</evidence>
<protein>
    <submittedName>
        <fullName evidence="2">Uncharacterized protein LOC142178004</fullName>
    </submittedName>
</protein>
<gene>
    <name evidence="2" type="primary">LOC142178004</name>
</gene>
<dbReference type="RefSeq" id="XP_075103419.1">
    <property type="nucleotide sequence ID" value="XM_075247318.1"/>
</dbReference>
<dbReference type="Proteomes" id="UP000790787">
    <property type="component" value="Chromosome 24"/>
</dbReference>
<keyword evidence="1" id="KW-1185">Reference proteome</keyword>
<reference evidence="2" key="2">
    <citation type="submission" date="2025-08" db="UniProtKB">
        <authorList>
            <consortium name="RefSeq"/>
        </authorList>
    </citation>
    <scope>IDENTIFICATION</scope>
    <source>
        <tissue evidence="2">Leaf</tissue>
    </source>
</reference>
<accession>A0AC58U1S1</accession>